<protein>
    <submittedName>
        <fullName evidence="2">Uncharacterized protein</fullName>
    </submittedName>
</protein>
<reference evidence="2 3" key="1">
    <citation type="submission" date="2023-04" db="EMBL/GenBank/DDBJ databases">
        <title>A novel bacteria isolated from coastal sediment.</title>
        <authorList>
            <person name="Liu X.-J."/>
            <person name="Du Z.-J."/>
        </authorList>
    </citation>
    <scope>NUCLEOTIDE SEQUENCE [LARGE SCALE GENOMIC DNA]</scope>
    <source>
        <strain evidence="2 3">SDUM461003</strain>
    </source>
</reference>
<sequence length="215" mass="25454">MNPPTYITHYFEREYGPFLNICDLDDQSIAELFEAEKEAKTEFNRFSIGSDFMKWRRNADDLLIQAYEEKFGFSPVARPYFAVLGSFDRTLTMFREGLKTALEVSDFQEHELTFMYPDHSHLTTVYGADPPHLFYQPPENWREDPIWGRLFTYEELVSEYQDHDIENRIKRHKDRDGWAGCYVEAHIWCRDQRTKLSDPGESGQLRSLRSLRATS</sequence>
<feature type="compositionally biased region" description="Polar residues" evidence="1">
    <location>
        <begin position="204"/>
        <end position="215"/>
    </location>
</feature>
<dbReference type="Proteomes" id="UP001225316">
    <property type="component" value="Unassembled WGS sequence"/>
</dbReference>
<proteinExistence type="predicted"/>
<evidence type="ECO:0000313" key="3">
    <source>
        <dbReference type="Proteomes" id="UP001225316"/>
    </source>
</evidence>
<organism evidence="2 3">
    <name type="scientific">Thalassobacterium maritimum</name>
    <dbReference type="NCBI Taxonomy" id="3041265"/>
    <lineage>
        <taxon>Bacteria</taxon>
        <taxon>Pseudomonadati</taxon>
        <taxon>Verrucomicrobiota</taxon>
        <taxon>Opitutia</taxon>
        <taxon>Puniceicoccales</taxon>
        <taxon>Coraliomargaritaceae</taxon>
        <taxon>Thalassobacterium</taxon>
    </lineage>
</organism>
<comment type="caution">
    <text evidence="2">The sequence shown here is derived from an EMBL/GenBank/DDBJ whole genome shotgun (WGS) entry which is preliminary data.</text>
</comment>
<name>A0ABU1AZW5_9BACT</name>
<accession>A0ABU1AZW5</accession>
<keyword evidence="3" id="KW-1185">Reference proteome</keyword>
<feature type="region of interest" description="Disordered" evidence="1">
    <location>
        <begin position="196"/>
        <end position="215"/>
    </location>
</feature>
<dbReference type="RefSeq" id="WP_308952622.1">
    <property type="nucleotide sequence ID" value="NZ_JARXHW010000121.1"/>
</dbReference>
<dbReference type="EMBL" id="JARXHW010000121">
    <property type="protein sequence ID" value="MDQ8209704.1"/>
    <property type="molecule type" value="Genomic_DNA"/>
</dbReference>
<evidence type="ECO:0000313" key="2">
    <source>
        <dbReference type="EMBL" id="MDQ8209704.1"/>
    </source>
</evidence>
<evidence type="ECO:0000256" key="1">
    <source>
        <dbReference type="SAM" id="MobiDB-lite"/>
    </source>
</evidence>
<gene>
    <name evidence="2" type="ORF">QEH52_19455</name>
</gene>